<dbReference type="EMBL" id="ML977334">
    <property type="protein sequence ID" value="KAF2111606.1"/>
    <property type="molecule type" value="Genomic_DNA"/>
</dbReference>
<evidence type="ECO:0000313" key="4">
    <source>
        <dbReference type="Proteomes" id="UP000799770"/>
    </source>
</evidence>
<proteinExistence type="predicted"/>
<sequence>MTCHLGCPPTHHDRYRLPFSSYFVSFFNDAIPTRRQASETSNMSGFGEAAAAISLTVQLFSLSVDGLRAISRARHSTECILNFSIKLDLEIARLVLWGRNSGLTSGRLDPTLEPIRLLLASILGTLSSSIQNADELKGKYGIRLAEESKLHTPATNPPTYRTLETLDILAAPMISRELERQRELSQKIKSQTTMFQKTKWAVFDGVKAVRFVDDIKSYVDSLNQLLTESQKSTLDSETAAMRIAILGTNWAQPIKMLSTLEKATLGRYESIALPARLSRLRLELEMEEATPSLPGPEAIPEGALPLGYDQMQALNADMSLANFDNKTVLIEWRTLKPSEAAGETGRARMRQAVRLAGMFRELRSLPTDYLVLECFGYVDQRDHIPARLGIVFNIPPMPRVVTSPPTKPFNSLYEYLSLKDFEDFRPSLGARFDLARKIASGFLQFHQLGWLHKCIRSHNIAFFPESERLSIQSPHILGFAFSRPSETGISDRELPSNDLKLYQHPAYQGREGTGYKLVYDFYSIGLLLFEIGKWKPLDYYFRRLQTQGKSMSTKLFGSRLIELESDELEFRTGTHYKTAVLTCLRGDFEMEGEEPGEKQLKLAYFDKVVKSLDLCRA</sequence>
<name>A0A6A5YXG3_9PLEO</name>
<dbReference type="OrthoDB" id="1911848at2759"/>
<dbReference type="Pfam" id="PF24476">
    <property type="entry name" value="DUF7580"/>
    <property type="match status" value="1"/>
</dbReference>
<evidence type="ECO:0000259" key="2">
    <source>
        <dbReference type="Pfam" id="PF24476"/>
    </source>
</evidence>
<dbReference type="Proteomes" id="UP000799770">
    <property type="component" value="Unassembled WGS sequence"/>
</dbReference>
<keyword evidence="4" id="KW-1185">Reference proteome</keyword>
<dbReference type="InterPro" id="IPR038305">
    <property type="entry name" value="HeLo_sf"/>
</dbReference>
<dbReference type="SUPFAM" id="SSF56112">
    <property type="entry name" value="Protein kinase-like (PK-like)"/>
    <property type="match status" value="1"/>
</dbReference>
<protein>
    <submittedName>
        <fullName evidence="3">Prion-inhibition and propagation-domain-containing protein</fullName>
    </submittedName>
</protein>
<dbReference type="Gene3D" id="1.20.120.1020">
    <property type="entry name" value="Prion-inhibition and propagation, HeLo domain"/>
    <property type="match status" value="1"/>
</dbReference>
<dbReference type="InterPro" id="IPR056002">
    <property type="entry name" value="DUF7580"/>
</dbReference>
<dbReference type="InterPro" id="IPR029498">
    <property type="entry name" value="HeLo_dom"/>
</dbReference>
<dbReference type="AlphaFoldDB" id="A0A6A5YXG3"/>
<dbReference type="Gene3D" id="1.10.510.10">
    <property type="entry name" value="Transferase(Phosphotransferase) domain 1"/>
    <property type="match status" value="1"/>
</dbReference>
<dbReference type="Pfam" id="PF14479">
    <property type="entry name" value="HeLo"/>
    <property type="match status" value="1"/>
</dbReference>
<organism evidence="3 4">
    <name type="scientific">Lophiotrema nucula</name>
    <dbReference type="NCBI Taxonomy" id="690887"/>
    <lineage>
        <taxon>Eukaryota</taxon>
        <taxon>Fungi</taxon>
        <taxon>Dikarya</taxon>
        <taxon>Ascomycota</taxon>
        <taxon>Pezizomycotina</taxon>
        <taxon>Dothideomycetes</taxon>
        <taxon>Pleosporomycetidae</taxon>
        <taxon>Pleosporales</taxon>
        <taxon>Lophiotremataceae</taxon>
        <taxon>Lophiotrema</taxon>
    </lineage>
</organism>
<evidence type="ECO:0000259" key="1">
    <source>
        <dbReference type="Pfam" id="PF14479"/>
    </source>
</evidence>
<accession>A0A6A5YXG3</accession>
<evidence type="ECO:0000313" key="3">
    <source>
        <dbReference type="EMBL" id="KAF2111606.1"/>
    </source>
</evidence>
<keyword evidence="3" id="KW-0640">Prion</keyword>
<keyword evidence="3" id="KW-0034">Amyloid</keyword>
<gene>
    <name evidence="3" type="ORF">BDV96DRAFT_582456</name>
</gene>
<dbReference type="PANTHER" id="PTHR37542:SF3">
    <property type="entry name" value="PRION-INHIBITION AND PROPAGATION HELO DOMAIN-CONTAINING PROTEIN"/>
    <property type="match status" value="1"/>
</dbReference>
<dbReference type="InterPro" id="IPR011009">
    <property type="entry name" value="Kinase-like_dom_sf"/>
</dbReference>
<feature type="domain" description="DUF7580" evidence="2">
    <location>
        <begin position="404"/>
        <end position="613"/>
    </location>
</feature>
<reference evidence="3" key="1">
    <citation type="journal article" date="2020" name="Stud. Mycol.">
        <title>101 Dothideomycetes genomes: a test case for predicting lifestyles and emergence of pathogens.</title>
        <authorList>
            <person name="Haridas S."/>
            <person name="Albert R."/>
            <person name="Binder M."/>
            <person name="Bloem J."/>
            <person name="Labutti K."/>
            <person name="Salamov A."/>
            <person name="Andreopoulos B."/>
            <person name="Baker S."/>
            <person name="Barry K."/>
            <person name="Bills G."/>
            <person name="Bluhm B."/>
            <person name="Cannon C."/>
            <person name="Castanera R."/>
            <person name="Culley D."/>
            <person name="Daum C."/>
            <person name="Ezra D."/>
            <person name="Gonzalez J."/>
            <person name="Henrissat B."/>
            <person name="Kuo A."/>
            <person name="Liang C."/>
            <person name="Lipzen A."/>
            <person name="Lutzoni F."/>
            <person name="Magnuson J."/>
            <person name="Mondo S."/>
            <person name="Nolan M."/>
            <person name="Ohm R."/>
            <person name="Pangilinan J."/>
            <person name="Park H.-J."/>
            <person name="Ramirez L."/>
            <person name="Alfaro M."/>
            <person name="Sun H."/>
            <person name="Tritt A."/>
            <person name="Yoshinaga Y."/>
            <person name="Zwiers L.-H."/>
            <person name="Turgeon B."/>
            <person name="Goodwin S."/>
            <person name="Spatafora J."/>
            <person name="Crous P."/>
            <person name="Grigoriev I."/>
        </authorList>
    </citation>
    <scope>NUCLEOTIDE SEQUENCE</scope>
    <source>
        <strain evidence="3">CBS 627.86</strain>
    </source>
</reference>
<dbReference type="PANTHER" id="PTHR37542">
    <property type="entry name" value="HELO DOMAIN-CONTAINING PROTEIN-RELATED"/>
    <property type="match status" value="1"/>
</dbReference>
<feature type="domain" description="Prion-inhibition and propagation HeLo" evidence="1">
    <location>
        <begin position="49"/>
        <end position="233"/>
    </location>
</feature>